<dbReference type="RefSeq" id="XP_001296217.1">
    <property type="nucleotide sequence ID" value="XM_001296216.1"/>
</dbReference>
<accession>A2GHT0</accession>
<dbReference type="InParanoid" id="A2GHT0"/>
<evidence type="ECO:0000313" key="1">
    <source>
        <dbReference type="EMBL" id="EAX83287.1"/>
    </source>
</evidence>
<evidence type="ECO:0000313" key="2">
    <source>
        <dbReference type="Proteomes" id="UP000001542"/>
    </source>
</evidence>
<gene>
    <name evidence="1" type="ORF">TVAG_462010</name>
</gene>
<dbReference type="VEuPathDB" id="TrichDB:TVAGG3_0095080"/>
<reference evidence="1" key="2">
    <citation type="journal article" date="2007" name="Science">
        <title>Draft genome sequence of the sexually transmitted pathogen Trichomonas vaginalis.</title>
        <authorList>
            <person name="Carlton J.M."/>
            <person name="Hirt R.P."/>
            <person name="Silva J.C."/>
            <person name="Delcher A.L."/>
            <person name="Schatz M."/>
            <person name="Zhao Q."/>
            <person name="Wortman J.R."/>
            <person name="Bidwell S.L."/>
            <person name="Alsmark U.C.M."/>
            <person name="Besteiro S."/>
            <person name="Sicheritz-Ponten T."/>
            <person name="Noel C.J."/>
            <person name="Dacks J.B."/>
            <person name="Foster P.G."/>
            <person name="Simillion C."/>
            <person name="Van de Peer Y."/>
            <person name="Miranda-Saavedra D."/>
            <person name="Barton G.J."/>
            <person name="Westrop G.D."/>
            <person name="Mueller S."/>
            <person name="Dessi D."/>
            <person name="Fiori P.L."/>
            <person name="Ren Q."/>
            <person name="Paulsen I."/>
            <person name="Zhang H."/>
            <person name="Bastida-Corcuera F.D."/>
            <person name="Simoes-Barbosa A."/>
            <person name="Brown M.T."/>
            <person name="Hayes R.D."/>
            <person name="Mukherjee M."/>
            <person name="Okumura C.Y."/>
            <person name="Schneider R."/>
            <person name="Smith A.J."/>
            <person name="Vanacova S."/>
            <person name="Villalvazo M."/>
            <person name="Haas B.J."/>
            <person name="Pertea M."/>
            <person name="Feldblyum T.V."/>
            <person name="Utterback T.R."/>
            <person name="Shu C.L."/>
            <person name="Osoegawa K."/>
            <person name="de Jong P.J."/>
            <person name="Hrdy I."/>
            <person name="Horvathova L."/>
            <person name="Zubacova Z."/>
            <person name="Dolezal P."/>
            <person name="Malik S.B."/>
            <person name="Logsdon J.M. Jr."/>
            <person name="Henze K."/>
            <person name="Gupta A."/>
            <person name="Wang C.C."/>
            <person name="Dunne R.L."/>
            <person name="Upcroft J.A."/>
            <person name="Upcroft P."/>
            <person name="White O."/>
            <person name="Salzberg S.L."/>
            <person name="Tang P."/>
            <person name="Chiu C.-H."/>
            <person name="Lee Y.-S."/>
            <person name="Embley T.M."/>
            <person name="Coombs G.H."/>
            <person name="Mottram J.C."/>
            <person name="Tachezy J."/>
            <person name="Fraser-Liggett C.M."/>
            <person name="Johnson P.J."/>
        </authorList>
    </citation>
    <scope>NUCLEOTIDE SEQUENCE [LARGE SCALE GENOMIC DNA]</scope>
    <source>
        <strain evidence="1">G3</strain>
    </source>
</reference>
<keyword evidence="2" id="KW-1185">Reference proteome</keyword>
<reference evidence="1" key="1">
    <citation type="submission" date="2006-10" db="EMBL/GenBank/DDBJ databases">
        <authorList>
            <person name="Amadeo P."/>
            <person name="Zhao Q."/>
            <person name="Wortman J."/>
            <person name="Fraser-Liggett C."/>
            <person name="Carlton J."/>
        </authorList>
    </citation>
    <scope>NUCLEOTIDE SEQUENCE</scope>
    <source>
        <strain evidence="1">G3</strain>
    </source>
</reference>
<organism evidence="1 2">
    <name type="scientific">Trichomonas vaginalis (strain ATCC PRA-98 / G3)</name>
    <dbReference type="NCBI Taxonomy" id="412133"/>
    <lineage>
        <taxon>Eukaryota</taxon>
        <taxon>Metamonada</taxon>
        <taxon>Parabasalia</taxon>
        <taxon>Trichomonadida</taxon>
        <taxon>Trichomonadidae</taxon>
        <taxon>Trichomonas</taxon>
    </lineage>
</organism>
<dbReference type="KEGG" id="tva:4740918"/>
<name>A2GHT0_TRIV3</name>
<protein>
    <submittedName>
        <fullName evidence="1">Uncharacterized protein</fullName>
    </submittedName>
</protein>
<dbReference type="AlphaFoldDB" id="A2GHT0"/>
<proteinExistence type="predicted"/>
<dbReference type="EMBL" id="DS116023">
    <property type="protein sequence ID" value="EAX83287.1"/>
    <property type="molecule type" value="Genomic_DNA"/>
</dbReference>
<sequence length="61" mass="6985">MLARKSRKYWDAMKALGIEDARDVSVPSAVERILNNVSLCWELKNVFSNMRQANQLTQCNA</sequence>
<dbReference type="Proteomes" id="UP000001542">
    <property type="component" value="Unassembled WGS sequence"/>
</dbReference>
<dbReference type="VEuPathDB" id="TrichDB:TVAG_462010"/>